<dbReference type="GO" id="GO:0046872">
    <property type="term" value="F:metal ion binding"/>
    <property type="evidence" value="ECO:0007669"/>
    <property type="project" value="UniProtKB-KW"/>
</dbReference>
<dbReference type="EMBL" id="FOMT01000002">
    <property type="protein sequence ID" value="SFE07991.1"/>
    <property type="molecule type" value="Genomic_DNA"/>
</dbReference>
<reference evidence="7" key="1">
    <citation type="submission" date="2016-10" db="EMBL/GenBank/DDBJ databases">
        <authorList>
            <person name="Varghese N."/>
            <person name="Submissions S."/>
        </authorList>
    </citation>
    <scope>NUCLEOTIDE SEQUENCE [LARGE SCALE GENOMIC DNA]</scope>
    <source>
        <strain evidence="7">CGMCC 1.10784</strain>
    </source>
</reference>
<evidence type="ECO:0000259" key="5">
    <source>
        <dbReference type="Pfam" id="PF00149"/>
    </source>
</evidence>
<dbReference type="Gene3D" id="3.60.21.10">
    <property type="match status" value="1"/>
</dbReference>
<proteinExistence type="inferred from homology"/>
<keyword evidence="2" id="KW-0378">Hydrolase</keyword>
<dbReference type="SUPFAM" id="SSF56300">
    <property type="entry name" value="Metallo-dependent phosphatases"/>
    <property type="match status" value="1"/>
</dbReference>
<dbReference type="RefSeq" id="WP_091184674.1">
    <property type="nucleotide sequence ID" value="NZ_FOMT01000002.1"/>
</dbReference>
<evidence type="ECO:0000313" key="6">
    <source>
        <dbReference type="EMBL" id="SFE07991.1"/>
    </source>
</evidence>
<dbReference type="Proteomes" id="UP000198855">
    <property type="component" value="Unassembled WGS sequence"/>
</dbReference>
<dbReference type="InterPro" id="IPR029052">
    <property type="entry name" value="Metallo-depent_PP-like"/>
</dbReference>
<evidence type="ECO:0000256" key="4">
    <source>
        <dbReference type="ARBA" id="ARBA00025742"/>
    </source>
</evidence>
<dbReference type="PANTHER" id="PTHR42988">
    <property type="entry name" value="PHOSPHOHYDROLASE"/>
    <property type="match status" value="1"/>
</dbReference>
<keyword evidence="7" id="KW-1185">Reference proteome</keyword>
<dbReference type="GO" id="GO:0016787">
    <property type="term" value="F:hydrolase activity"/>
    <property type="evidence" value="ECO:0007669"/>
    <property type="project" value="UniProtKB-KW"/>
</dbReference>
<keyword evidence="3" id="KW-0408">Iron</keyword>
<feature type="domain" description="Calcineurin-like phosphoesterase" evidence="5">
    <location>
        <begin position="1"/>
        <end position="195"/>
    </location>
</feature>
<dbReference type="AlphaFoldDB" id="A0A1I1XL99"/>
<evidence type="ECO:0000256" key="2">
    <source>
        <dbReference type="ARBA" id="ARBA00022801"/>
    </source>
</evidence>
<dbReference type="Pfam" id="PF00149">
    <property type="entry name" value="Metallophos"/>
    <property type="match status" value="1"/>
</dbReference>
<dbReference type="OrthoDB" id="1645838at2"/>
<name>A0A1I1XL99_9BACL</name>
<accession>A0A1I1XL99</accession>
<dbReference type="STRING" id="1045775.SAMN05216378_2250"/>
<evidence type="ECO:0000313" key="7">
    <source>
        <dbReference type="Proteomes" id="UP000198855"/>
    </source>
</evidence>
<gene>
    <name evidence="6" type="ORF">SAMN05216378_2250</name>
</gene>
<dbReference type="PANTHER" id="PTHR42988:SF2">
    <property type="entry name" value="CYCLIC NUCLEOTIDE PHOSPHODIESTERASE CBUA0032-RELATED"/>
    <property type="match status" value="1"/>
</dbReference>
<protein>
    <submittedName>
        <fullName evidence="6">Calcineurin-like phosphoesterase</fullName>
    </submittedName>
</protein>
<organism evidence="6 7">
    <name type="scientific">Paenibacillus catalpae</name>
    <dbReference type="NCBI Taxonomy" id="1045775"/>
    <lineage>
        <taxon>Bacteria</taxon>
        <taxon>Bacillati</taxon>
        <taxon>Bacillota</taxon>
        <taxon>Bacilli</taxon>
        <taxon>Bacillales</taxon>
        <taxon>Paenibacillaceae</taxon>
        <taxon>Paenibacillus</taxon>
    </lineage>
</organism>
<comment type="similarity">
    <text evidence="4">Belongs to the cyclic nucleotide phosphodiesterase class-III family.</text>
</comment>
<keyword evidence="1" id="KW-0479">Metal-binding</keyword>
<evidence type="ECO:0000256" key="3">
    <source>
        <dbReference type="ARBA" id="ARBA00023004"/>
    </source>
</evidence>
<evidence type="ECO:0000256" key="1">
    <source>
        <dbReference type="ARBA" id="ARBA00022723"/>
    </source>
</evidence>
<dbReference type="InterPro" id="IPR004843">
    <property type="entry name" value="Calcineurin-like_PHP"/>
</dbReference>
<dbReference type="InterPro" id="IPR050884">
    <property type="entry name" value="CNP_phosphodiesterase-III"/>
</dbReference>
<sequence>MRLILMGDLHYHDIDEAVEGLREARAAFYETYLGRFLEMDANYHISLGDLTNYGTVSELREVYEILGSKERSFIHVLGNHDLYAQKKMDVLRMTGQKEYHAIDAGKAILVFLNTAKEMDFEDWGGWIDEEQLHWFEQTVKTSGSKPMLVFAHHPVFETTARSEKEKGSIHPDIDMWSILKQKQGQGLFFNGHTHVDSIIRQHNWTFVQLSAGLDQHGFRIVDMKEDEIRIMAVDVTDAALTDHAPILHRHMKHFGHNPDARGMDADRETIVNLLTTVQGG</sequence>